<keyword evidence="2" id="KW-1185">Reference proteome</keyword>
<proteinExistence type="predicted"/>
<gene>
    <name evidence="1" type="ORF">L6452_18676</name>
</gene>
<comment type="caution">
    <text evidence="1">The sequence shown here is derived from an EMBL/GenBank/DDBJ whole genome shotgun (WGS) entry which is preliminary data.</text>
</comment>
<accession>A0ACB9C6V5</accession>
<sequence length="152" mass="16537">MVVAPSWIDRCRRSRATRDKGPDLPVLPHMIPDYFPGWLPGARTRFPSRSLASWVAFLDAGLPGGILGSLTSRVQPLGPSNQPGSRALTCWVPGSHMLGSRFPHIGFPIVALPVSGPALLGLPRVSNYGFPRFAISWGRTTIANRGFSLPYY</sequence>
<evidence type="ECO:0000313" key="2">
    <source>
        <dbReference type="Proteomes" id="UP001055879"/>
    </source>
</evidence>
<organism evidence="1 2">
    <name type="scientific">Arctium lappa</name>
    <name type="common">Greater burdock</name>
    <name type="synonym">Lappa major</name>
    <dbReference type="NCBI Taxonomy" id="4217"/>
    <lineage>
        <taxon>Eukaryota</taxon>
        <taxon>Viridiplantae</taxon>
        <taxon>Streptophyta</taxon>
        <taxon>Embryophyta</taxon>
        <taxon>Tracheophyta</taxon>
        <taxon>Spermatophyta</taxon>
        <taxon>Magnoliopsida</taxon>
        <taxon>eudicotyledons</taxon>
        <taxon>Gunneridae</taxon>
        <taxon>Pentapetalae</taxon>
        <taxon>asterids</taxon>
        <taxon>campanulids</taxon>
        <taxon>Asterales</taxon>
        <taxon>Asteraceae</taxon>
        <taxon>Carduoideae</taxon>
        <taxon>Cardueae</taxon>
        <taxon>Arctiinae</taxon>
        <taxon>Arctium</taxon>
    </lineage>
</organism>
<dbReference type="EMBL" id="CM042051">
    <property type="protein sequence ID" value="KAI3730001.1"/>
    <property type="molecule type" value="Genomic_DNA"/>
</dbReference>
<protein>
    <submittedName>
        <fullName evidence="1">Uncharacterized protein</fullName>
    </submittedName>
</protein>
<name>A0ACB9C6V5_ARCLA</name>
<reference evidence="2" key="1">
    <citation type="journal article" date="2022" name="Mol. Ecol. Resour.">
        <title>The genomes of chicory, endive, great burdock and yacon provide insights into Asteraceae palaeo-polyploidization history and plant inulin production.</title>
        <authorList>
            <person name="Fan W."/>
            <person name="Wang S."/>
            <person name="Wang H."/>
            <person name="Wang A."/>
            <person name="Jiang F."/>
            <person name="Liu H."/>
            <person name="Zhao H."/>
            <person name="Xu D."/>
            <person name="Zhang Y."/>
        </authorList>
    </citation>
    <scope>NUCLEOTIDE SEQUENCE [LARGE SCALE GENOMIC DNA]</scope>
    <source>
        <strain evidence="2">cv. Niubang</strain>
    </source>
</reference>
<dbReference type="Proteomes" id="UP001055879">
    <property type="component" value="Linkage Group LG05"/>
</dbReference>
<reference evidence="1 2" key="2">
    <citation type="journal article" date="2022" name="Mol. Ecol. Resour.">
        <title>The genomes of chicory, endive, great burdock and yacon provide insights into Asteraceae paleo-polyploidization history and plant inulin production.</title>
        <authorList>
            <person name="Fan W."/>
            <person name="Wang S."/>
            <person name="Wang H."/>
            <person name="Wang A."/>
            <person name="Jiang F."/>
            <person name="Liu H."/>
            <person name="Zhao H."/>
            <person name="Xu D."/>
            <person name="Zhang Y."/>
        </authorList>
    </citation>
    <scope>NUCLEOTIDE SEQUENCE [LARGE SCALE GENOMIC DNA]</scope>
    <source>
        <strain evidence="2">cv. Niubang</strain>
    </source>
</reference>
<evidence type="ECO:0000313" key="1">
    <source>
        <dbReference type="EMBL" id="KAI3730001.1"/>
    </source>
</evidence>